<dbReference type="GO" id="GO:0016874">
    <property type="term" value="F:ligase activity"/>
    <property type="evidence" value="ECO:0007669"/>
    <property type="project" value="UniProtKB-KW"/>
</dbReference>
<comment type="caution">
    <text evidence="2">Lacks conserved residue(s) required for the propagation of feature annotation.</text>
</comment>
<dbReference type="InterPro" id="IPR000569">
    <property type="entry name" value="HECT_dom"/>
</dbReference>
<dbReference type="Gene3D" id="3.90.1750.10">
    <property type="entry name" value="Hect, E3 ligase catalytic domains"/>
    <property type="match status" value="1"/>
</dbReference>
<dbReference type="Proteomes" id="UP001152795">
    <property type="component" value="Unassembled WGS sequence"/>
</dbReference>
<name>A0A6S7FHV2_PARCT</name>
<sequence length="336" mass="38148">MYAALLFNQANSDVLDEDDLVFEDDHMLGAPDVNENTMQNVTLKEILRNLSETLTYDKISKFNISRNHIWKGTKRALNRKSFQPRNKISVKFTDNIGASEGAVDLDGPAREFFTLVTKWLVNSQLFFGVETSKFLSLNANCLEEREYYLAGQIFAMSLVHVGPGPKCFAESCYYAIVKETATQNFHADVNDVPDYELRSSFGRLLKASDAKEATQIINNEKLDVLLDMAGTFQVVKTADIQNMVQKTVDWYVLGRVQAAYNSFREGLQALGVLEAMRYHPGVFREAFCYTPEILTASSFEALFANVVRQCEGSNRRLVENLVLSHWHDFLQDFLRA</sequence>
<dbReference type="InterPro" id="IPR035983">
    <property type="entry name" value="Hect_E3_ubiquitin_ligase"/>
</dbReference>
<dbReference type="AlphaFoldDB" id="A0A6S7FHV2"/>
<reference evidence="3" key="1">
    <citation type="submission" date="2020-04" db="EMBL/GenBank/DDBJ databases">
        <authorList>
            <person name="Alioto T."/>
            <person name="Alioto T."/>
            <person name="Gomez Garrido J."/>
        </authorList>
    </citation>
    <scope>NUCLEOTIDE SEQUENCE</scope>
    <source>
        <strain evidence="3">A484AB</strain>
    </source>
</reference>
<proteinExistence type="predicted"/>
<comment type="caution">
    <text evidence="3">The sequence shown here is derived from an EMBL/GenBank/DDBJ whole genome shotgun (WGS) entry which is preliminary data.</text>
</comment>
<evidence type="ECO:0000256" key="2">
    <source>
        <dbReference type="PROSITE-ProRule" id="PRU00104"/>
    </source>
</evidence>
<dbReference type="SUPFAM" id="SSF56204">
    <property type="entry name" value="Hect, E3 ligase catalytic domain"/>
    <property type="match status" value="1"/>
</dbReference>
<dbReference type="OrthoDB" id="5980915at2759"/>
<evidence type="ECO:0000256" key="1">
    <source>
        <dbReference type="ARBA" id="ARBA00022786"/>
    </source>
</evidence>
<evidence type="ECO:0000313" key="3">
    <source>
        <dbReference type="EMBL" id="CAB3979155.1"/>
    </source>
</evidence>
<dbReference type="PROSITE" id="PS50237">
    <property type="entry name" value="HECT"/>
    <property type="match status" value="1"/>
</dbReference>
<dbReference type="EMBL" id="CACRXK020000172">
    <property type="protein sequence ID" value="CAB3979155.1"/>
    <property type="molecule type" value="Genomic_DNA"/>
</dbReference>
<accession>A0A6S7FHV2</accession>
<evidence type="ECO:0000313" key="4">
    <source>
        <dbReference type="Proteomes" id="UP001152795"/>
    </source>
</evidence>
<keyword evidence="1 2" id="KW-0833">Ubl conjugation pathway</keyword>
<organism evidence="3 4">
    <name type="scientific">Paramuricea clavata</name>
    <name type="common">Red gorgonian</name>
    <name type="synonym">Violescent sea-whip</name>
    <dbReference type="NCBI Taxonomy" id="317549"/>
    <lineage>
        <taxon>Eukaryota</taxon>
        <taxon>Metazoa</taxon>
        <taxon>Cnidaria</taxon>
        <taxon>Anthozoa</taxon>
        <taxon>Octocorallia</taxon>
        <taxon>Malacalcyonacea</taxon>
        <taxon>Plexauridae</taxon>
        <taxon>Paramuricea</taxon>
    </lineage>
</organism>
<keyword evidence="3" id="KW-0436">Ligase</keyword>
<gene>
    <name evidence="3" type="ORF">PACLA_8A069365</name>
</gene>
<dbReference type="GO" id="GO:0004842">
    <property type="term" value="F:ubiquitin-protein transferase activity"/>
    <property type="evidence" value="ECO:0007669"/>
    <property type="project" value="InterPro"/>
</dbReference>
<keyword evidence="4" id="KW-1185">Reference proteome</keyword>
<protein>
    <submittedName>
        <fullName evidence="3">G2 M phase-specific E3 ubiquitin- ligase-like</fullName>
    </submittedName>
</protein>
<dbReference type="Pfam" id="PF00632">
    <property type="entry name" value="HECT"/>
    <property type="match status" value="1"/>
</dbReference>